<dbReference type="InterPro" id="IPR013761">
    <property type="entry name" value="SAM/pointed_sf"/>
</dbReference>
<dbReference type="InterPro" id="IPR001660">
    <property type="entry name" value="SAM"/>
</dbReference>
<reference evidence="3" key="1">
    <citation type="submission" date="2022-08" db="EMBL/GenBank/DDBJ databases">
        <authorList>
            <person name="Gutierrez-Valencia J."/>
        </authorList>
    </citation>
    <scope>NUCLEOTIDE SEQUENCE</scope>
</reference>
<dbReference type="Proteomes" id="UP001154282">
    <property type="component" value="Unassembled WGS sequence"/>
</dbReference>
<feature type="region of interest" description="Disordered" evidence="1">
    <location>
        <begin position="208"/>
        <end position="229"/>
    </location>
</feature>
<evidence type="ECO:0000256" key="1">
    <source>
        <dbReference type="SAM" id="MobiDB-lite"/>
    </source>
</evidence>
<dbReference type="Pfam" id="PF07647">
    <property type="entry name" value="SAM_2"/>
    <property type="match status" value="1"/>
</dbReference>
<name>A0AAV0HTQ2_9ROSI</name>
<organism evidence="3 4">
    <name type="scientific">Linum tenue</name>
    <dbReference type="NCBI Taxonomy" id="586396"/>
    <lineage>
        <taxon>Eukaryota</taxon>
        <taxon>Viridiplantae</taxon>
        <taxon>Streptophyta</taxon>
        <taxon>Embryophyta</taxon>
        <taxon>Tracheophyta</taxon>
        <taxon>Spermatophyta</taxon>
        <taxon>Magnoliopsida</taxon>
        <taxon>eudicotyledons</taxon>
        <taxon>Gunneridae</taxon>
        <taxon>Pentapetalae</taxon>
        <taxon>rosids</taxon>
        <taxon>fabids</taxon>
        <taxon>Malpighiales</taxon>
        <taxon>Linaceae</taxon>
        <taxon>Linum</taxon>
    </lineage>
</organism>
<dbReference type="PANTHER" id="PTHR33915:SF3">
    <property type="entry name" value="STERILE ALPHA MOTIF (SAM) DOMAIN PROTEIN"/>
    <property type="match status" value="1"/>
</dbReference>
<dbReference type="EMBL" id="CAMGYJ010000003">
    <property type="protein sequence ID" value="CAI0388692.1"/>
    <property type="molecule type" value="Genomic_DNA"/>
</dbReference>
<evidence type="ECO:0000259" key="2">
    <source>
        <dbReference type="Pfam" id="PF07647"/>
    </source>
</evidence>
<evidence type="ECO:0000313" key="4">
    <source>
        <dbReference type="Proteomes" id="UP001154282"/>
    </source>
</evidence>
<sequence>MDWLSWLSKTTLDPSLVCEYGLTFEQNQLEADDLPYFNHEFLQSMGISVAKHRLEILKLATKETGPTRGSASTTGFSKLVSAIARTRKSIRKRISKLVSPSGEREERVPPAVPELEWRAAAALTPPPQLPVLKRRQAKSGPLDFKRVQQEGLVYSKSKSSLKLSGPLDGKAHERLVFAYRSPKICATPPPADGVLLGQVSPRMGVARPMEARRSSPMVRSGNGTPRGGRNYYGVRPDLIDSIVAHYASKWLPELSLSSSSSVDVDNSVPAAAAAGSEESMITKQLQPC</sequence>
<dbReference type="PANTHER" id="PTHR33915">
    <property type="entry name" value="OSJNBA0033G05.11 PROTEIN"/>
    <property type="match status" value="1"/>
</dbReference>
<protein>
    <recommendedName>
        <fullName evidence="2">SAM domain-containing protein</fullName>
    </recommendedName>
</protein>
<gene>
    <name evidence="3" type="ORF">LITE_LOCUS5932</name>
</gene>
<accession>A0AAV0HTQ2</accession>
<comment type="caution">
    <text evidence="3">The sequence shown here is derived from an EMBL/GenBank/DDBJ whole genome shotgun (WGS) entry which is preliminary data.</text>
</comment>
<dbReference type="SUPFAM" id="SSF47769">
    <property type="entry name" value="SAM/Pointed domain"/>
    <property type="match status" value="1"/>
</dbReference>
<evidence type="ECO:0000313" key="3">
    <source>
        <dbReference type="EMBL" id="CAI0388692.1"/>
    </source>
</evidence>
<keyword evidence="4" id="KW-1185">Reference proteome</keyword>
<dbReference type="AlphaFoldDB" id="A0AAV0HTQ2"/>
<feature type="domain" description="SAM" evidence="2">
    <location>
        <begin position="16"/>
        <end position="58"/>
    </location>
</feature>
<proteinExistence type="predicted"/>
<dbReference type="Gene3D" id="1.10.150.50">
    <property type="entry name" value="Transcription Factor, Ets-1"/>
    <property type="match status" value="1"/>
</dbReference>
<dbReference type="CDD" id="cd09487">
    <property type="entry name" value="SAM_superfamily"/>
    <property type="match status" value="1"/>
</dbReference>